<evidence type="ECO:0000313" key="10">
    <source>
        <dbReference type="EMBL" id="RTE02531.1"/>
    </source>
</evidence>
<protein>
    <recommendedName>
        <fullName evidence="3">2-amino-4-hydroxy-6-hydroxymethyldihydropteridine diphosphokinase</fullName>
        <ecNumber evidence="3">2.7.6.3</ecNumber>
    </recommendedName>
</protein>
<keyword evidence="5" id="KW-0547">Nucleotide-binding</keyword>
<dbReference type="PROSITE" id="PS00794">
    <property type="entry name" value="HPPK"/>
    <property type="match status" value="1"/>
</dbReference>
<dbReference type="Pfam" id="PF01288">
    <property type="entry name" value="HPPK"/>
    <property type="match status" value="1"/>
</dbReference>
<feature type="domain" description="7,8-dihydro-6-hydroxymethylpterin-pyrophosphokinase" evidence="9">
    <location>
        <begin position="97"/>
        <end position="108"/>
    </location>
</feature>
<keyword evidence="8" id="KW-0289">Folate biosynthesis</keyword>
<evidence type="ECO:0000256" key="7">
    <source>
        <dbReference type="ARBA" id="ARBA00022840"/>
    </source>
</evidence>
<dbReference type="RefSeq" id="WP_126144778.1">
    <property type="nucleotide sequence ID" value="NZ_RXHU01000116.1"/>
</dbReference>
<keyword evidence="6 10" id="KW-0418">Kinase</keyword>
<dbReference type="PANTHER" id="PTHR43071:SF1">
    <property type="entry name" value="2-AMINO-4-HYDROXY-6-HYDROXYMETHYLDIHYDROPTERIDINE PYROPHOSPHOKINASE"/>
    <property type="match status" value="1"/>
</dbReference>
<evidence type="ECO:0000256" key="2">
    <source>
        <dbReference type="ARBA" id="ARBA00005051"/>
    </source>
</evidence>
<dbReference type="AlphaFoldDB" id="A0A430J4Y9"/>
<dbReference type="Proteomes" id="UP000276128">
    <property type="component" value="Unassembled WGS sequence"/>
</dbReference>
<gene>
    <name evidence="10" type="primary">folK</name>
    <name evidence="10" type="ORF">EJQ19_29290</name>
</gene>
<evidence type="ECO:0000259" key="9">
    <source>
        <dbReference type="PROSITE" id="PS00794"/>
    </source>
</evidence>
<dbReference type="GO" id="GO:0046656">
    <property type="term" value="P:folic acid biosynthetic process"/>
    <property type="evidence" value="ECO:0007669"/>
    <property type="project" value="UniProtKB-KW"/>
</dbReference>
<comment type="pathway">
    <text evidence="2">Cofactor biosynthesis; tetrahydrofolate biosynthesis; 2-amino-4-hydroxy-6-hydroxymethyl-7,8-dihydropteridine diphosphate from 7,8-dihydroneopterin triphosphate: step 4/4.</text>
</comment>
<dbReference type="GO" id="GO:0005524">
    <property type="term" value="F:ATP binding"/>
    <property type="evidence" value="ECO:0007669"/>
    <property type="project" value="UniProtKB-KW"/>
</dbReference>
<evidence type="ECO:0000313" key="11">
    <source>
        <dbReference type="Proteomes" id="UP000276128"/>
    </source>
</evidence>
<reference evidence="10 11" key="1">
    <citation type="submission" date="2018-12" db="EMBL/GenBank/DDBJ databases">
        <title>Bacillus ochoae sp. nov., Paenibacillus whitsoniae sp. nov., Paenibacillus spiritus sp. nov. Isolated from the Mars Exploration Rover during spacecraft assembly.</title>
        <authorList>
            <person name="Seuylemezian A."/>
            <person name="Vaishampayan P."/>
        </authorList>
    </citation>
    <scope>NUCLEOTIDE SEQUENCE [LARGE SCALE GENOMIC DNA]</scope>
    <source>
        <strain evidence="10 11">MER 54</strain>
    </source>
</reference>
<proteinExistence type="predicted"/>
<evidence type="ECO:0000256" key="3">
    <source>
        <dbReference type="ARBA" id="ARBA00013253"/>
    </source>
</evidence>
<evidence type="ECO:0000256" key="5">
    <source>
        <dbReference type="ARBA" id="ARBA00022741"/>
    </source>
</evidence>
<dbReference type="InterPro" id="IPR000550">
    <property type="entry name" value="Hppk"/>
</dbReference>
<accession>A0A430J4Y9</accession>
<dbReference type="CDD" id="cd00483">
    <property type="entry name" value="HPPK"/>
    <property type="match status" value="1"/>
</dbReference>
<name>A0A430J4Y9_9BACL</name>
<keyword evidence="7" id="KW-0067">ATP-binding</keyword>
<dbReference type="UniPathway" id="UPA00077">
    <property type="reaction ID" value="UER00155"/>
</dbReference>
<dbReference type="Gene3D" id="3.30.70.560">
    <property type="entry name" value="7,8-Dihydro-6-hydroxymethylpterin-pyrophosphokinase HPPK"/>
    <property type="match status" value="1"/>
</dbReference>
<dbReference type="SUPFAM" id="SSF55083">
    <property type="entry name" value="6-hydroxymethyl-7,8-dihydropterin pyrophosphokinase, HPPK"/>
    <property type="match status" value="1"/>
</dbReference>
<evidence type="ECO:0000256" key="6">
    <source>
        <dbReference type="ARBA" id="ARBA00022777"/>
    </source>
</evidence>
<dbReference type="EC" id="2.7.6.3" evidence="3"/>
<dbReference type="EMBL" id="RXHU01000116">
    <property type="protein sequence ID" value="RTE02531.1"/>
    <property type="molecule type" value="Genomic_DNA"/>
</dbReference>
<dbReference type="GO" id="GO:0016301">
    <property type="term" value="F:kinase activity"/>
    <property type="evidence" value="ECO:0007669"/>
    <property type="project" value="UniProtKB-KW"/>
</dbReference>
<sequence length="172" mass="19355">MTDAAHEHESITAYVALGSNMGDREQYLREAIRLLDAEAGITVTGRSSIYETEPVGYVDQDAFLNMVIQIHTNLLPATLLATLLATENRLGRTRELRWGPRTIDLDLLLYGNHQLSTPDLIVPHPRMQERAFVLVPLTEVLYERQDAAFESISANLEKLEGKEGVILWKKAQ</sequence>
<evidence type="ECO:0000256" key="4">
    <source>
        <dbReference type="ARBA" id="ARBA00022679"/>
    </source>
</evidence>
<dbReference type="InterPro" id="IPR035907">
    <property type="entry name" value="Hppk_sf"/>
</dbReference>
<keyword evidence="4 10" id="KW-0808">Transferase</keyword>
<dbReference type="OrthoDB" id="9808041at2"/>
<dbReference type="GO" id="GO:0003848">
    <property type="term" value="F:2-amino-4-hydroxy-6-hydroxymethyldihydropteridine diphosphokinase activity"/>
    <property type="evidence" value="ECO:0007669"/>
    <property type="project" value="UniProtKB-EC"/>
</dbReference>
<evidence type="ECO:0000256" key="1">
    <source>
        <dbReference type="ARBA" id="ARBA00000198"/>
    </source>
</evidence>
<comment type="catalytic activity">
    <reaction evidence="1">
        <text>6-hydroxymethyl-7,8-dihydropterin + ATP = (7,8-dihydropterin-6-yl)methyl diphosphate + AMP + H(+)</text>
        <dbReference type="Rhea" id="RHEA:11412"/>
        <dbReference type="ChEBI" id="CHEBI:15378"/>
        <dbReference type="ChEBI" id="CHEBI:30616"/>
        <dbReference type="ChEBI" id="CHEBI:44841"/>
        <dbReference type="ChEBI" id="CHEBI:72950"/>
        <dbReference type="ChEBI" id="CHEBI:456215"/>
        <dbReference type="EC" id="2.7.6.3"/>
    </reaction>
</comment>
<organism evidence="10 11">
    <name type="scientific">Paenibacillus whitsoniae</name>
    <dbReference type="NCBI Taxonomy" id="2496558"/>
    <lineage>
        <taxon>Bacteria</taxon>
        <taxon>Bacillati</taxon>
        <taxon>Bacillota</taxon>
        <taxon>Bacilli</taxon>
        <taxon>Bacillales</taxon>
        <taxon>Paenibacillaceae</taxon>
        <taxon>Paenibacillus</taxon>
    </lineage>
</organism>
<dbReference type="GO" id="GO:0046654">
    <property type="term" value="P:tetrahydrofolate biosynthetic process"/>
    <property type="evidence" value="ECO:0007669"/>
    <property type="project" value="UniProtKB-UniPathway"/>
</dbReference>
<keyword evidence="11" id="KW-1185">Reference proteome</keyword>
<comment type="caution">
    <text evidence="10">The sequence shown here is derived from an EMBL/GenBank/DDBJ whole genome shotgun (WGS) entry which is preliminary data.</text>
</comment>
<evidence type="ECO:0000256" key="8">
    <source>
        <dbReference type="ARBA" id="ARBA00022909"/>
    </source>
</evidence>
<dbReference type="PANTHER" id="PTHR43071">
    <property type="entry name" value="2-AMINO-4-HYDROXY-6-HYDROXYMETHYLDIHYDROPTERIDINE PYROPHOSPHOKINASE"/>
    <property type="match status" value="1"/>
</dbReference>
<dbReference type="NCBIfam" id="TIGR01498">
    <property type="entry name" value="folK"/>
    <property type="match status" value="1"/>
</dbReference>